<evidence type="ECO:0000256" key="2">
    <source>
        <dbReference type="SAM" id="SignalP"/>
    </source>
</evidence>
<protein>
    <submittedName>
        <fullName evidence="3">Uncharacterized protein</fullName>
    </submittedName>
</protein>
<keyword evidence="4" id="KW-1185">Reference proteome</keyword>
<keyword evidence="2" id="KW-0732">Signal</keyword>
<dbReference type="AlphaFoldDB" id="A0AAD6ZFE5"/>
<evidence type="ECO:0000313" key="3">
    <source>
        <dbReference type="EMBL" id="KAJ7320722.1"/>
    </source>
</evidence>
<proteinExistence type="predicted"/>
<feature type="chain" id="PRO_5042074283" evidence="2">
    <location>
        <begin position="19"/>
        <end position="117"/>
    </location>
</feature>
<gene>
    <name evidence="3" type="ORF">DFH08DRAFT_890085</name>
</gene>
<name>A0AAD6ZFE5_9AGAR</name>
<reference evidence="3" key="1">
    <citation type="submission" date="2023-03" db="EMBL/GenBank/DDBJ databases">
        <title>Massive genome expansion in bonnet fungi (Mycena s.s.) driven by repeated elements and novel gene families across ecological guilds.</title>
        <authorList>
            <consortium name="Lawrence Berkeley National Laboratory"/>
            <person name="Harder C.B."/>
            <person name="Miyauchi S."/>
            <person name="Viragh M."/>
            <person name="Kuo A."/>
            <person name="Thoen E."/>
            <person name="Andreopoulos B."/>
            <person name="Lu D."/>
            <person name="Skrede I."/>
            <person name="Drula E."/>
            <person name="Henrissat B."/>
            <person name="Morin E."/>
            <person name="Kohler A."/>
            <person name="Barry K."/>
            <person name="LaButti K."/>
            <person name="Morin E."/>
            <person name="Salamov A."/>
            <person name="Lipzen A."/>
            <person name="Mereny Z."/>
            <person name="Hegedus B."/>
            <person name="Baldrian P."/>
            <person name="Stursova M."/>
            <person name="Weitz H."/>
            <person name="Taylor A."/>
            <person name="Grigoriev I.V."/>
            <person name="Nagy L.G."/>
            <person name="Martin F."/>
            <person name="Kauserud H."/>
        </authorList>
    </citation>
    <scope>NUCLEOTIDE SEQUENCE</scope>
    <source>
        <strain evidence="3">CBHHK002</strain>
    </source>
</reference>
<feature type="signal peptide" evidence="2">
    <location>
        <begin position="1"/>
        <end position="18"/>
    </location>
</feature>
<feature type="compositionally biased region" description="Basic and acidic residues" evidence="1">
    <location>
        <begin position="25"/>
        <end position="42"/>
    </location>
</feature>
<organism evidence="3 4">
    <name type="scientific">Mycena albidolilacea</name>
    <dbReference type="NCBI Taxonomy" id="1033008"/>
    <lineage>
        <taxon>Eukaryota</taxon>
        <taxon>Fungi</taxon>
        <taxon>Dikarya</taxon>
        <taxon>Basidiomycota</taxon>
        <taxon>Agaricomycotina</taxon>
        <taxon>Agaricomycetes</taxon>
        <taxon>Agaricomycetidae</taxon>
        <taxon>Agaricales</taxon>
        <taxon>Marasmiineae</taxon>
        <taxon>Mycenaceae</taxon>
        <taxon>Mycena</taxon>
    </lineage>
</organism>
<feature type="compositionally biased region" description="Basic and acidic residues" evidence="1">
    <location>
        <begin position="91"/>
        <end position="117"/>
    </location>
</feature>
<feature type="region of interest" description="Disordered" evidence="1">
    <location>
        <begin position="25"/>
        <end position="117"/>
    </location>
</feature>
<accession>A0AAD6ZFE5</accession>
<dbReference type="EMBL" id="JARIHO010000053">
    <property type="protein sequence ID" value="KAJ7320722.1"/>
    <property type="molecule type" value="Genomic_DNA"/>
</dbReference>
<dbReference type="Proteomes" id="UP001218218">
    <property type="component" value="Unassembled WGS sequence"/>
</dbReference>
<comment type="caution">
    <text evidence="3">The sequence shown here is derived from an EMBL/GenBank/DDBJ whole genome shotgun (WGS) entry which is preliminary data.</text>
</comment>
<evidence type="ECO:0000256" key="1">
    <source>
        <dbReference type="SAM" id="MobiDB-lite"/>
    </source>
</evidence>
<evidence type="ECO:0000313" key="4">
    <source>
        <dbReference type="Proteomes" id="UP001218218"/>
    </source>
</evidence>
<sequence length="117" mass="13015">MKPYCALLIFVQLAGSWAAASPVARHWDPLVKRPAGESDKARRSPGTPPKHPPFVHYPGSEEANNAPRSPLVHVPFIHYAGGDVENDESDEKDRKEPCGRDTSHTEYKPFVHHPAEK</sequence>